<dbReference type="Pfam" id="PF05970">
    <property type="entry name" value="PIF1"/>
    <property type="match status" value="1"/>
</dbReference>
<evidence type="ECO:0000256" key="1">
    <source>
        <dbReference type="RuleBase" id="RU363044"/>
    </source>
</evidence>
<dbReference type="GO" id="GO:0006310">
    <property type="term" value="P:DNA recombination"/>
    <property type="evidence" value="ECO:0007669"/>
    <property type="project" value="UniProtKB-KW"/>
</dbReference>
<feature type="domain" description="DNA helicase Pif1-like DEAD-box helicase" evidence="3">
    <location>
        <begin position="1230"/>
        <end position="1442"/>
    </location>
</feature>
<dbReference type="OrthoDB" id="4332274at2759"/>
<evidence type="ECO:0000313" key="6">
    <source>
        <dbReference type="EMBL" id="PAA68602.1"/>
    </source>
</evidence>
<evidence type="ECO:0000313" key="7">
    <source>
        <dbReference type="Proteomes" id="UP000215902"/>
    </source>
</evidence>
<feature type="compositionally biased region" description="Basic and acidic residues" evidence="2">
    <location>
        <begin position="276"/>
        <end position="290"/>
    </location>
</feature>
<feature type="domain" description="DNA helicase Pif1-like 2B" evidence="5">
    <location>
        <begin position="1531"/>
        <end position="1575"/>
    </location>
</feature>
<dbReference type="InterPro" id="IPR049163">
    <property type="entry name" value="Pif1-like_2B_dom"/>
</dbReference>
<dbReference type="Pfam" id="PF21530">
    <property type="entry name" value="Pif1_2B_dom"/>
    <property type="match status" value="1"/>
</dbReference>
<organism evidence="6 7">
    <name type="scientific">Macrostomum lignano</name>
    <dbReference type="NCBI Taxonomy" id="282301"/>
    <lineage>
        <taxon>Eukaryota</taxon>
        <taxon>Metazoa</taxon>
        <taxon>Spiralia</taxon>
        <taxon>Lophotrochozoa</taxon>
        <taxon>Platyhelminthes</taxon>
        <taxon>Rhabditophora</taxon>
        <taxon>Macrostomorpha</taxon>
        <taxon>Macrostomida</taxon>
        <taxon>Macrostomidae</taxon>
        <taxon>Macrostomum</taxon>
    </lineage>
</organism>
<feature type="domain" description="Helitron helicase-like" evidence="4">
    <location>
        <begin position="571"/>
        <end position="750"/>
    </location>
</feature>
<comment type="similarity">
    <text evidence="1">Belongs to the helicase family.</text>
</comment>
<keyword evidence="1" id="KW-0067">ATP-binding</keyword>
<comment type="catalytic activity">
    <reaction evidence="1">
        <text>ATP + H2O = ADP + phosphate + H(+)</text>
        <dbReference type="Rhea" id="RHEA:13065"/>
        <dbReference type="ChEBI" id="CHEBI:15377"/>
        <dbReference type="ChEBI" id="CHEBI:15378"/>
        <dbReference type="ChEBI" id="CHEBI:30616"/>
        <dbReference type="ChEBI" id="CHEBI:43474"/>
        <dbReference type="ChEBI" id="CHEBI:456216"/>
        <dbReference type="EC" id="5.6.2.3"/>
    </reaction>
</comment>
<dbReference type="InterPro" id="IPR025476">
    <property type="entry name" value="Helitron_helicase-like"/>
</dbReference>
<dbReference type="CDD" id="cd18809">
    <property type="entry name" value="SF1_C_RecD"/>
    <property type="match status" value="1"/>
</dbReference>
<evidence type="ECO:0000256" key="2">
    <source>
        <dbReference type="SAM" id="MobiDB-lite"/>
    </source>
</evidence>
<dbReference type="GO" id="GO:0043139">
    <property type="term" value="F:5'-3' DNA helicase activity"/>
    <property type="evidence" value="ECO:0007669"/>
    <property type="project" value="UniProtKB-EC"/>
</dbReference>
<comment type="caution">
    <text evidence="6">The sequence shown here is derived from an EMBL/GenBank/DDBJ whole genome shotgun (WGS) entry which is preliminary data.</text>
</comment>
<sequence length="1688" mass="190727">MPKRGRGNLSRSTRAASGAKKRRDSETPEEHAARLEQNRLCQAERRAVEGDAERQHRLEQDRLRAAEDRAAEGEAERQHRLEQDRLRTAEDRAAEGEAERQHRLEQDRLRTAEDRAAEGEAERQHRLEQNRLRTAEDRAAEGEAERQHRLEQDRLRTAEDRAAEGEAERQHRLEQDRLRTAEDRAAEGEAERQHRLEQNRLRTAEDRAAEGEAERQHRLEQDRLRTAEDRAAEGEAERQHRRELDRQHTAECRASESETVHMHRLDVQRQRQSQRRTAEAADEHDLRLHAQADRRRDRLLKLAHQPHVLGRMDRQCSHCGALRWNDEPASICCHSGKTHLEPCRDPPDVLKRLLTGEHPDSSQFLKDIRKYNGALHMTSLGAAQREQPGWKPSFILHGQMHHRIGSLLPNPEDPARFCQVFFVDEELQTRLQWATGLNSRLLAELQATLHDCNSYVRSFKSAVDLLRSDPQLQNAKVVINSDARPSGEHVRRFNLPECSEVGILTDLGDDEGVIQAQRRDVILRLRDGGLQDICETHRSYDPLEYVLLFPFGEDGWHIGLKQDRGITNMKFYAFMIQVRPGQFNSLLYGRRLFQQYLVDQAAKIESERLSFIRQHQKDLQSESLRGLRDALHEDDGNPEEVGKHIILTSSYVGGPRYRLERQQDAMAYVHAYGRPDLFLTMTCNPKWPEILAELLPGQTAVDRPDITARVFELKKKAFLNRLKSLFGDTLARVCSLEYQKRGLPHVHALLWLADKLKPDQYDSIISAEIPDPVADADLHKLVAENLLHGPCGQQLNPAAPCMENGVCSKRYPREFLAATRVEEDGYPHYCRRSVEMGGFSVTKMAKLRGGQKANFTFDNRWVVPYCPALLREFRCHLNVEICATVKAIKYVVKYITKGSDMAAYQVRQEAASASASTTAPTVGQSAHGKMIDEIKDYLLGRYIGPMEAVNTILGFEVHSRYPPVIRLAVHLKGEQRVFFTRETAQAVAARPKDTTLTAFFDLCRQDEVARGLLYQEVPRHFTWDNRAHTWHRAGRGRETAGQPAGVLTTGNIGRIYTVSPRMGDCFYLRLLLVNVRGPTSFEALRTVDGVLLPTFKAACQARGLLEDDKHWQLCMREAVETRLPAALRRLFAAILTHGNPSDPPKLWCEFSSDMAGDLLHQGYSTEAAESEVLRQLENFLETMGGSELPAYGLPKPRVEPDQTHRLTDCLPTNEEAVELQAKVMAQIGTLTGEQRAIFDAIQSSMQAGGGGLYFIDAPGGTGKTFLLTLLLNSARAKRQIAVAVASSGIAATILPGGRTAHSMFKIPVCAVRQDSAFCSIGRRSKLAEILRNARIIVWDEAPMTHRKDLEIVDRSLRDLLRVEQPFGGALLVLAGDFRQLLAVVPGGTQANTIDACLTQSALWPHFQQHHLTRNLRLESDSDAKSYADFLMQVGNGELPEDEEGMVSLPSEILMPDDTTTEQLIRHVYPSFEPSPHRDQMFAERSILSPLNRTVDETNAACLALFPGDSRAYLSVDSIPNDDVAATNFPPELLNRLDPNGLPHHRLELKVGMPVMMMRNLDPPLLCNGTRLLLRELRDNVLLAEVATGIYRGRQVFIPRIPQEPSPTELPFTFRRLQFPIRPCFAMTIHKSQGQSLSTYAVDLTTGCFQHGQLYVALSRARSASGVKVRAPGGRTQNIVLRQLIARNF</sequence>
<dbReference type="PANTHER" id="PTHR10492">
    <property type="match status" value="1"/>
</dbReference>
<keyword evidence="1" id="KW-0233">DNA recombination</keyword>
<name>A0A267F6F6_9PLAT</name>
<keyword evidence="1" id="KW-0234">DNA repair</keyword>
<gene>
    <name evidence="6" type="ORF">BOX15_Mlig017370g2</name>
</gene>
<dbReference type="Pfam" id="PF14214">
    <property type="entry name" value="Helitron_like_N"/>
    <property type="match status" value="1"/>
</dbReference>
<evidence type="ECO:0000259" key="4">
    <source>
        <dbReference type="Pfam" id="PF14214"/>
    </source>
</evidence>
<accession>A0A267F6F6</accession>
<dbReference type="InterPro" id="IPR027417">
    <property type="entry name" value="P-loop_NTPase"/>
</dbReference>
<dbReference type="SUPFAM" id="SSF52540">
    <property type="entry name" value="P-loop containing nucleoside triphosphate hydrolases"/>
    <property type="match status" value="2"/>
</dbReference>
<dbReference type="Gene3D" id="3.40.50.300">
    <property type="entry name" value="P-loop containing nucleotide triphosphate hydrolases"/>
    <property type="match status" value="2"/>
</dbReference>
<keyword evidence="1" id="KW-0347">Helicase</keyword>
<dbReference type="PANTHER" id="PTHR10492:SF57">
    <property type="entry name" value="ATP-DEPENDENT DNA HELICASE"/>
    <property type="match status" value="1"/>
</dbReference>
<feature type="region of interest" description="Disordered" evidence="2">
    <location>
        <begin position="1"/>
        <end position="290"/>
    </location>
</feature>
<keyword evidence="1" id="KW-0378">Hydrolase</keyword>
<keyword evidence="7" id="KW-1185">Reference proteome</keyword>
<evidence type="ECO:0000259" key="3">
    <source>
        <dbReference type="Pfam" id="PF05970"/>
    </source>
</evidence>
<comment type="cofactor">
    <cofactor evidence="1">
        <name>Mg(2+)</name>
        <dbReference type="ChEBI" id="CHEBI:18420"/>
    </cofactor>
</comment>
<keyword evidence="1" id="KW-0547">Nucleotide-binding</keyword>
<dbReference type="Proteomes" id="UP000215902">
    <property type="component" value="Unassembled WGS sequence"/>
</dbReference>
<dbReference type="GO" id="GO:0016887">
    <property type="term" value="F:ATP hydrolysis activity"/>
    <property type="evidence" value="ECO:0007669"/>
    <property type="project" value="RHEA"/>
</dbReference>
<feature type="compositionally biased region" description="Basic and acidic residues" evidence="2">
    <location>
        <begin position="23"/>
        <end position="269"/>
    </location>
</feature>
<evidence type="ECO:0000259" key="5">
    <source>
        <dbReference type="Pfam" id="PF21530"/>
    </source>
</evidence>
<dbReference type="STRING" id="282301.A0A267F6F6"/>
<dbReference type="InterPro" id="IPR010285">
    <property type="entry name" value="DNA_helicase_pif1-like_DEAD"/>
</dbReference>
<proteinExistence type="inferred from homology"/>
<keyword evidence="1" id="KW-0227">DNA damage</keyword>
<dbReference type="GO" id="GO:0000723">
    <property type="term" value="P:telomere maintenance"/>
    <property type="evidence" value="ECO:0007669"/>
    <property type="project" value="InterPro"/>
</dbReference>
<dbReference type="GO" id="GO:0006281">
    <property type="term" value="P:DNA repair"/>
    <property type="evidence" value="ECO:0007669"/>
    <property type="project" value="UniProtKB-KW"/>
</dbReference>
<reference evidence="6 7" key="1">
    <citation type="submission" date="2017-06" db="EMBL/GenBank/DDBJ databases">
        <title>A platform for efficient transgenesis in Macrostomum lignano, a flatworm model organism for stem cell research.</title>
        <authorList>
            <person name="Berezikov E."/>
        </authorList>
    </citation>
    <scope>NUCLEOTIDE SEQUENCE [LARGE SCALE GENOMIC DNA]</scope>
    <source>
        <strain evidence="6">DV1</strain>
        <tissue evidence="6">Whole organism</tissue>
    </source>
</reference>
<dbReference type="GO" id="GO:0005524">
    <property type="term" value="F:ATP binding"/>
    <property type="evidence" value="ECO:0007669"/>
    <property type="project" value="UniProtKB-KW"/>
</dbReference>
<protein>
    <recommendedName>
        <fullName evidence="1">ATP-dependent DNA helicase</fullName>
        <ecNumber evidence="1">5.6.2.3</ecNumber>
    </recommendedName>
</protein>
<dbReference type="EC" id="5.6.2.3" evidence="1"/>
<dbReference type="EMBL" id="NIVC01001383">
    <property type="protein sequence ID" value="PAA68602.1"/>
    <property type="molecule type" value="Genomic_DNA"/>
</dbReference>